<feature type="compositionally biased region" description="Low complexity" evidence="1">
    <location>
        <begin position="30"/>
        <end position="44"/>
    </location>
</feature>
<dbReference type="PROSITE" id="PS51257">
    <property type="entry name" value="PROKAR_LIPOPROTEIN"/>
    <property type="match status" value="1"/>
</dbReference>
<evidence type="ECO:0000259" key="3">
    <source>
        <dbReference type="Pfam" id="PF03724"/>
    </source>
</evidence>
<sequence>MDFTRFVSLGLLLASGLTTACQTPAPATGATSRPVSPTASATTPPAALRNTRWVLRTLGSQPVAAADAREPYLLLRATEQRAEGHGSCNRFTGPFELPAAGQLRLGPLLATRMACADPGATVTEAGFMRALEAARTYQISGDTLRLYDEAAAQPTAVLHAVYLR</sequence>
<dbReference type="InterPro" id="IPR005184">
    <property type="entry name" value="DUF306_Meta_HslJ"/>
</dbReference>
<dbReference type="RefSeq" id="WP_345112060.1">
    <property type="nucleotide sequence ID" value="NZ_BAABDH010000021.1"/>
</dbReference>
<keyword evidence="5" id="KW-1185">Reference proteome</keyword>
<feature type="signal peptide" evidence="2">
    <location>
        <begin position="1"/>
        <end position="20"/>
    </location>
</feature>
<dbReference type="InterPro" id="IPR038670">
    <property type="entry name" value="HslJ-like_sf"/>
</dbReference>
<protein>
    <recommendedName>
        <fullName evidence="3">DUF306 domain-containing protein</fullName>
    </recommendedName>
</protein>
<comment type="caution">
    <text evidence="4">The sequence shown here is derived from an EMBL/GenBank/DDBJ whole genome shotgun (WGS) entry which is preliminary data.</text>
</comment>
<keyword evidence="2" id="KW-0732">Signal</keyword>
<evidence type="ECO:0000313" key="5">
    <source>
        <dbReference type="Proteomes" id="UP001499909"/>
    </source>
</evidence>
<evidence type="ECO:0000256" key="2">
    <source>
        <dbReference type="SAM" id="SignalP"/>
    </source>
</evidence>
<dbReference type="Proteomes" id="UP001499909">
    <property type="component" value="Unassembled WGS sequence"/>
</dbReference>
<reference evidence="5" key="1">
    <citation type="journal article" date="2019" name="Int. J. Syst. Evol. Microbiol.">
        <title>The Global Catalogue of Microorganisms (GCM) 10K type strain sequencing project: providing services to taxonomists for standard genome sequencing and annotation.</title>
        <authorList>
            <consortium name="The Broad Institute Genomics Platform"/>
            <consortium name="The Broad Institute Genome Sequencing Center for Infectious Disease"/>
            <person name="Wu L."/>
            <person name="Ma J."/>
        </authorList>
    </citation>
    <scope>NUCLEOTIDE SEQUENCE [LARGE SCALE GENOMIC DNA]</scope>
    <source>
        <strain evidence="5">JCM 17214</strain>
    </source>
</reference>
<feature type="region of interest" description="Disordered" evidence="1">
    <location>
        <begin position="23"/>
        <end position="44"/>
    </location>
</feature>
<gene>
    <name evidence="4" type="ORF">GCM10022406_14290</name>
</gene>
<accession>A0ABP7MVY3</accession>
<dbReference type="PANTHER" id="PTHR35535:SF2">
    <property type="entry name" value="DUF306 DOMAIN-CONTAINING PROTEIN"/>
    <property type="match status" value="1"/>
</dbReference>
<name>A0ABP7MVY3_9BACT</name>
<dbReference type="PANTHER" id="PTHR35535">
    <property type="entry name" value="HEAT SHOCK PROTEIN HSLJ"/>
    <property type="match status" value="1"/>
</dbReference>
<dbReference type="Pfam" id="PF03724">
    <property type="entry name" value="META"/>
    <property type="match status" value="1"/>
</dbReference>
<proteinExistence type="predicted"/>
<evidence type="ECO:0000313" key="4">
    <source>
        <dbReference type="EMBL" id="GAA3930066.1"/>
    </source>
</evidence>
<feature type="chain" id="PRO_5047397914" description="DUF306 domain-containing protein" evidence="2">
    <location>
        <begin position="21"/>
        <end position="164"/>
    </location>
</feature>
<dbReference type="Gene3D" id="2.40.128.270">
    <property type="match status" value="1"/>
</dbReference>
<evidence type="ECO:0000256" key="1">
    <source>
        <dbReference type="SAM" id="MobiDB-lite"/>
    </source>
</evidence>
<feature type="domain" description="DUF306" evidence="3">
    <location>
        <begin position="46"/>
        <end position="151"/>
    </location>
</feature>
<organism evidence="4 5">
    <name type="scientific">Hymenobacter algoricola</name>
    <dbReference type="NCBI Taxonomy" id="486267"/>
    <lineage>
        <taxon>Bacteria</taxon>
        <taxon>Pseudomonadati</taxon>
        <taxon>Bacteroidota</taxon>
        <taxon>Cytophagia</taxon>
        <taxon>Cytophagales</taxon>
        <taxon>Hymenobacteraceae</taxon>
        <taxon>Hymenobacter</taxon>
    </lineage>
</organism>
<dbReference type="InterPro" id="IPR053147">
    <property type="entry name" value="Hsp_HslJ-like"/>
</dbReference>
<dbReference type="EMBL" id="BAABDH010000021">
    <property type="protein sequence ID" value="GAA3930066.1"/>
    <property type="molecule type" value="Genomic_DNA"/>
</dbReference>